<accession>A0A2P2QRZ9</accession>
<evidence type="ECO:0000313" key="2">
    <source>
        <dbReference type="EMBL" id="MBX69780.1"/>
    </source>
</evidence>
<proteinExistence type="predicted"/>
<feature type="chain" id="PRO_5015199816" evidence="1">
    <location>
        <begin position="19"/>
        <end position="34"/>
    </location>
</feature>
<feature type="signal peptide" evidence="1">
    <location>
        <begin position="1"/>
        <end position="18"/>
    </location>
</feature>
<reference evidence="2" key="1">
    <citation type="submission" date="2018-02" db="EMBL/GenBank/DDBJ databases">
        <title>Rhizophora mucronata_Transcriptome.</title>
        <authorList>
            <person name="Meera S.P."/>
            <person name="Sreeshan A."/>
            <person name="Augustine A."/>
        </authorList>
    </citation>
    <scope>NUCLEOTIDE SEQUENCE</scope>
    <source>
        <tissue evidence="2">Leaf</tissue>
    </source>
</reference>
<dbReference type="AlphaFoldDB" id="A0A2P2QRZ9"/>
<sequence>MKLTVFNCLFLLIKGTLRLSFSSQISITYKMCLA</sequence>
<keyword evidence="1" id="KW-0732">Signal</keyword>
<evidence type="ECO:0000256" key="1">
    <source>
        <dbReference type="SAM" id="SignalP"/>
    </source>
</evidence>
<dbReference type="EMBL" id="GGEC01089296">
    <property type="protein sequence ID" value="MBX69780.1"/>
    <property type="molecule type" value="Transcribed_RNA"/>
</dbReference>
<protein>
    <submittedName>
        <fullName evidence="2">Uncharacterized protein</fullName>
    </submittedName>
</protein>
<organism evidence="2">
    <name type="scientific">Rhizophora mucronata</name>
    <name type="common">Asiatic mangrove</name>
    <dbReference type="NCBI Taxonomy" id="61149"/>
    <lineage>
        <taxon>Eukaryota</taxon>
        <taxon>Viridiplantae</taxon>
        <taxon>Streptophyta</taxon>
        <taxon>Embryophyta</taxon>
        <taxon>Tracheophyta</taxon>
        <taxon>Spermatophyta</taxon>
        <taxon>Magnoliopsida</taxon>
        <taxon>eudicotyledons</taxon>
        <taxon>Gunneridae</taxon>
        <taxon>Pentapetalae</taxon>
        <taxon>rosids</taxon>
        <taxon>fabids</taxon>
        <taxon>Malpighiales</taxon>
        <taxon>Rhizophoraceae</taxon>
        <taxon>Rhizophora</taxon>
    </lineage>
</organism>
<name>A0A2P2QRZ9_RHIMU</name>